<evidence type="ECO:0000256" key="7">
    <source>
        <dbReference type="ARBA" id="ARBA00033135"/>
    </source>
</evidence>
<reference evidence="9" key="1">
    <citation type="submission" date="2018-03" db="EMBL/GenBank/DDBJ databases">
        <authorList>
            <person name="Rodrigo-Torres L."/>
            <person name="Arahal R. D."/>
            <person name="Lucena T."/>
        </authorList>
    </citation>
    <scope>NUCLEOTIDE SEQUENCE [LARGE SCALE GENOMIC DNA]</scope>
    <source>
        <strain evidence="9">CECT 7615</strain>
    </source>
</reference>
<dbReference type="EMBL" id="ONZG01000012">
    <property type="protein sequence ID" value="SPJ30537.1"/>
    <property type="molecule type" value="Genomic_DNA"/>
</dbReference>
<keyword evidence="9" id="KW-1185">Reference proteome</keyword>
<dbReference type="SUPFAM" id="SSF50118">
    <property type="entry name" value="Cell growth inhibitor/plasmid maintenance toxic component"/>
    <property type="match status" value="1"/>
</dbReference>
<keyword evidence="3" id="KW-0678">Repressor</keyword>
<name>A0A2R8CDL8_9RHOB</name>
<keyword evidence="5" id="KW-0804">Transcription</keyword>
<dbReference type="OrthoDB" id="8450030at2"/>
<organism evidence="8 9">
    <name type="scientific">Falsiruegeria mediterranea M17</name>
    <dbReference type="NCBI Taxonomy" id="1200281"/>
    <lineage>
        <taxon>Bacteria</taxon>
        <taxon>Pseudomonadati</taxon>
        <taxon>Pseudomonadota</taxon>
        <taxon>Alphaproteobacteria</taxon>
        <taxon>Rhodobacterales</taxon>
        <taxon>Roseobacteraceae</taxon>
        <taxon>Falsiruegeria</taxon>
    </lineage>
</organism>
<evidence type="ECO:0000256" key="2">
    <source>
        <dbReference type="ARBA" id="ARBA00015075"/>
    </source>
</evidence>
<dbReference type="InterPro" id="IPR011067">
    <property type="entry name" value="Plasmid_toxin/cell-grow_inhib"/>
</dbReference>
<gene>
    <name evidence="8" type="ORF">TRM7615_04071</name>
</gene>
<dbReference type="Gene3D" id="2.30.30.110">
    <property type="match status" value="1"/>
</dbReference>
<evidence type="ECO:0000256" key="1">
    <source>
        <dbReference type="ARBA" id="ARBA00005230"/>
    </source>
</evidence>
<evidence type="ECO:0000256" key="3">
    <source>
        <dbReference type="ARBA" id="ARBA00022491"/>
    </source>
</evidence>
<evidence type="ECO:0000256" key="5">
    <source>
        <dbReference type="ARBA" id="ARBA00023163"/>
    </source>
</evidence>
<evidence type="ECO:0000256" key="6">
    <source>
        <dbReference type="ARBA" id="ARBA00029628"/>
    </source>
</evidence>
<dbReference type="RefSeq" id="WP_108791109.1">
    <property type="nucleotide sequence ID" value="NZ_ONZG01000012.1"/>
</dbReference>
<keyword evidence="4" id="KW-0805">Transcription regulation</keyword>
<dbReference type="GO" id="GO:0006276">
    <property type="term" value="P:plasmid maintenance"/>
    <property type="evidence" value="ECO:0007669"/>
    <property type="project" value="InterPro"/>
</dbReference>
<protein>
    <recommendedName>
        <fullName evidence="2">Toxin CcdB</fullName>
    </recommendedName>
    <alternativeName>
        <fullName evidence="7">Cytotoxic protein CcdB</fullName>
    </alternativeName>
    <alternativeName>
        <fullName evidence="6">Protein LetD</fullName>
    </alternativeName>
</protein>
<dbReference type="Pfam" id="PF01845">
    <property type="entry name" value="CcdB"/>
    <property type="match status" value="1"/>
</dbReference>
<evidence type="ECO:0000256" key="4">
    <source>
        <dbReference type="ARBA" id="ARBA00023015"/>
    </source>
</evidence>
<dbReference type="GO" id="GO:0008657">
    <property type="term" value="F:DNA topoisomerase type II (double strand cut, ATP-hydrolyzing) inhibitor activity"/>
    <property type="evidence" value="ECO:0007669"/>
    <property type="project" value="InterPro"/>
</dbReference>
<proteinExistence type="inferred from homology"/>
<comment type="similarity">
    <text evidence="1">Belongs to the CcdB toxin family.</text>
</comment>
<accession>A0A2R8CDL8</accession>
<sequence length="96" mass="10537">METLTRHDVAEYGGVFMVVVESDLLPPDPSVVVIPLLSNYPAVRYLNPEIQHAETSLILATRLITAVRRSSLRHVGNVSDQADRITRAVDVLMAGV</sequence>
<dbReference type="Proteomes" id="UP000244898">
    <property type="component" value="Unassembled WGS sequence"/>
</dbReference>
<evidence type="ECO:0000313" key="8">
    <source>
        <dbReference type="EMBL" id="SPJ30537.1"/>
    </source>
</evidence>
<dbReference type="AlphaFoldDB" id="A0A2R8CDL8"/>
<dbReference type="InterPro" id="IPR002712">
    <property type="entry name" value="CcdB"/>
</dbReference>
<evidence type="ECO:0000313" key="9">
    <source>
        <dbReference type="Proteomes" id="UP000244898"/>
    </source>
</evidence>